<dbReference type="InterPro" id="IPR050639">
    <property type="entry name" value="SSR_resolvase"/>
</dbReference>
<dbReference type="Proteomes" id="UP000015531">
    <property type="component" value="Unassembled WGS sequence"/>
</dbReference>
<dbReference type="PROSITE" id="PS51736">
    <property type="entry name" value="RECOMBINASES_3"/>
    <property type="match status" value="1"/>
</dbReference>
<dbReference type="FunFam" id="3.40.50.1390:FF:000001">
    <property type="entry name" value="DNA recombinase"/>
    <property type="match status" value="1"/>
</dbReference>
<gene>
    <name evidence="9" type="ORF">RLDS_22670</name>
</gene>
<keyword evidence="2" id="KW-0229">DNA integration</keyword>
<dbReference type="RefSeq" id="WP_021228000.1">
    <property type="nucleotide sequence ID" value="NZ_ATDP01000106.1"/>
</dbReference>
<feature type="domain" description="Resolvase/invertase-type recombinase catalytic" evidence="8">
    <location>
        <begin position="1"/>
        <end position="136"/>
    </location>
</feature>
<dbReference type="PATRIC" id="fig|1331060.3.peg.4389"/>
<keyword evidence="5" id="KW-0233">DNA recombination</keyword>
<dbReference type="GO" id="GO:0000150">
    <property type="term" value="F:DNA strand exchange activity"/>
    <property type="evidence" value="ECO:0007669"/>
    <property type="project" value="UniProtKB-KW"/>
</dbReference>
<evidence type="ECO:0000256" key="6">
    <source>
        <dbReference type="PIRSR" id="PIRSR606118-50"/>
    </source>
</evidence>
<dbReference type="GO" id="GO:0003677">
    <property type="term" value="F:DNA binding"/>
    <property type="evidence" value="ECO:0007669"/>
    <property type="project" value="UniProtKB-KW"/>
</dbReference>
<sequence>MLVGYARVSTTHQSLDVQMEQLAAHGVEKIFQEQISGKSASNRPQLKAALDFCREGDTFLVTRLDRFARSAQDLHNIVATLTAKGVGFRCLQQGGLDTTTSHGKLMLGILAAVAEFELDIRQERQREGIEKAKARGVYRGGKQRFDPAIVQNLYNEGMKPRTIARKIQCSAATVYRIMGSNSSK</sequence>
<feature type="active site" description="O-(5'-phospho-DNA)-serine intermediate" evidence="6 7">
    <location>
        <position position="9"/>
    </location>
</feature>
<dbReference type="PANTHER" id="PTHR30461">
    <property type="entry name" value="DNA-INVERTASE FROM LAMBDOID PROPHAGE"/>
    <property type="match status" value="1"/>
</dbReference>
<organism evidence="9 10">
    <name type="scientific">Sphingobium lactosutens DS20</name>
    <dbReference type="NCBI Taxonomy" id="1331060"/>
    <lineage>
        <taxon>Bacteria</taxon>
        <taxon>Pseudomonadati</taxon>
        <taxon>Pseudomonadota</taxon>
        <taxon>Alphaproteobacteria</taxon>
        <taxon>Sphingomonadales</taxon>
        <taxon>Sphingomonadaceae</taxon>
        <taxon>Sphingobium</taxon>
    </lineage>
</organism>
<dbReference type="InterPro" id="IPR006118">
    <property type="entry name" value="Recombinase_CS"/>
</dbReference>
<dbReference type="eggNOG" id="COG1961">
    <property type="taxonomic scope" value="Bacteria"/>
</dbReference>
<proteinExistence type="inferred from homology"/>
<evidence type="ECO:0000256" key="4">
    <source>
        <dbReference type="ARBA" id="ARBA00023125"/>
    </source>
</evidence>
<keyword evidence="4" id="KW-0238">DNA-binding</keyword>
<accession>T0HF64</accession>
<dbReference type="SUPFAM" id="SSF46689">
    <property type="entry name" value="Homeodomain-like"/>
    <property type="match status" value="1"/>
</dbReference>
<evidence type="ECO:0000256" key="2">
    <source>
        <dbReference type="ARBA" id="ARBA00022908"/>
    </source>
</evidence>
<evidence type="ECO:0000256" key="5">
    <source>
        <dbReference type="ARBA" id="ARBA00023172"/>
    </source>
</evidence>
<dbReference type="AlphaFoldDB" id="T0HF64"/>
<evidence type="ECO:0000313" key="9">
    <source>
        <dbReference type="EMBL" id="EQB11657.1"/>
    </source>
</evidence>
<evidence type="ECO:0000256" key="3">
    <source>
        <dbReference type="ARBA" id="ARBA00023100"/>
    </source>
</evidence>
<dbReference type="Pfam" id="PF00239">
    <property type="entry name" value="Resolvase"/>
    <property type="match status" value="1"/>
</dbReference>
<dbReference type="InterPro" id="IPR036162">
    <property type="entry name" value="Resolvase-like_N_sf"/>
</dbReference>
<reference evidence="9 10" key="1">
    <citation type="journal article" date="2013" name="Genome Announc.">
        <title>Draft Genome Sequence of Sphingobium lactosutens Strain DS20T, Isolated from a Hexachlorocyclohexane Dumpsite.</title>
        <authorList>
            <person name="Kumar R."/>
            <person name="Dwivedi V."/>
            <person name="Negi V."/>
            <person name="Khurana J.P."/>
            <person name="Lal R."/>
        </authorList>
    </citation>
    <scope>NUCLEOTIDE SEQUENCE [LARGE SCALE GENOMIC DNA]</scope>
    <source>
        <strain evidence="9 10">DS20</strain>
    </source>
</reference>
<dbReference type="OrthoDB" id="114045at2"/>
<dbReference type="GO" id="GO:0015074">
    <property type="term" value="P:DNA integration"/>
    <property type="evidence" value="ECO:0007669"/>
    <property type="project" value="UniProtKB-KW"/>
</dbReference>
<evidence type="ECO:0000256" key="7">
    <source>
        <dbReference type="PROSITE-ProRule" id="PRU10137"/>
    </source>
</evidence>
<dbReference type="EMBL" id="ATDP01000106">
    <property type="protein sequence ID" value="EQB11657.1"/>
    <property type="molecule type" value="Genomic_DNA"/>
</dbReference>
<evidence type="ECO:0000313" key="10">
    <source>
        <dbReference type="Proteomes" id="UP000015531"/>
    </source>
</evidence>
<dbReference type="InterPro" id="IPR006119">
    <property type="entry name" value="Resolv_N"/>
</dbReference>
<dbReference type="InterPro" id="IPR009057">
    <property type="entry name" value="Homeodomain-like_sf"/>
</dbReference>
<comment type="similarity">
    <text evidence="1">Belongs to the site-specific recombinase resolvase family.</text>
</comment>
<evidence type="ECO:0000259" key="8">
    <source>
        <dbReference type="PROSITE" id="PS51736"/>
    </source>
</evidence>
<keyword evidence="3" id="KW-0230">DNA invertase</keyword>
<dbReference type="CDD" id="cd03768">
    <property type="entry name" value="SR_ResInv"/>
    <property type="match status" value="1"/>
</dbReference>
<dbReference type="PANTHER" id="PTHR30461:SF26">
    <property type="entry name" value="RESOLVASE HOMOLOG YNEB"/>
    <property type="match status" value="1"/>
</dbReference>
<comment type="caution">
    <text evidence="9">The sequence shown here is derived from an EMBL/GenBank/DDBJ whole genome shotgun (WGS) entry which is preliminary data.</text>
</comment>
<evidence type="ECO:0000256" key="1">
    <source>
        <dbReference type="ARBA" id="ARBA00009913"/>
    </source>
</evidence>
<keyword evidence="10" id="KW-1185">Reference proteome</keyword>
<protein>
    <submittedName>
        <fullName evidence="9">DNA invertase</fullName>
    </submittedName>
</protein>
<dbReference type="Gene3D" id="3.40.50.1390">
    <property type="entry name" value="Resolvase, N-terminal catalytic domain"/>
    <property type="match status" value="1"/>
</dbReference>
<dbReference type="SMART" id="SM00857">
    <property type="entry name" value="Resolvase"/>
    <property type="match status" value="1"/>
</dbReference>
<dbReference type="PROSITE" id="PS00397">
    <property type="entry name" value="RECOMBINASES_1"/>
    <property type="match status" value="1"/>
</dbReference>
<dbReference type="SUPFAM" id="SSF53041">
    <property type="entry name" value="Resolvase-like"/>
    <property type="match status" value="1"/>
</dbReference>
<name>T0HF64_9SPHN</name>